<dbReference type="HOGENOM" id="CLU_023845_9_1_0"/>
<keyword evidence="3" id="KW-1185">Reference proteome</keyword>
<accession>C7NDC5</accession>
<dbReference type="SUPFAM" id="SSF53448">
    <property type="entry name" value="Nucleotide-diphospho-sugar transferases"/>
    <property type="match status" value="1"/>
</dbReference>
<dbReference type="AlphaFoldDB" id="C7NDC5"/>
<reference evidence="2 3" key="1">
    <citation type="journal article" date="2009" name="Stand. Genomic Sci.">
        <title>Complete genome sequence of Leptotrichia buccalis type strain (C-1013-b).</title>
        <authorList>
            <person name="Ivanova N."/>
            <person name="Gronow S."/>
            <person name="Lapidus A."/>
            <person name="Copeland A."/>
            <person name="Glavina Del Rio T."/>
            <person name="Nolan M."/>
            <person name="Lucas S."/>
            <person name="Chen F."/>
            <person name="Tice H."/>
            <person name="Cheng J.F."/>
            <person name="Saunders E."/>
            <person name="Bruce D."/>
            <person name="Goodwin L."/>
            <person name="Brettin T."/>
            <person name="Detter J.C."/>
            <person name="Han C."/>
            <person name="Pitluck S."/>
            <person name="Mikhailova N."/>
            <person name="Pati A."/>
            <person name="Mavrommatis K."/>
            <person name="Chen A."/>
            <person name="Palaniappan K."/>
            <person name="Land M."/>
            <person name="Hauser L."/>
            <person name="Chang Y.J."/>
            <person name="Jeffries C.D."/>
            <person name="Chain P."/>
            <person name="Rohde C."/>
            <person name="Goker M."/>
            <person name="Bristow J."/>
            <person name="Eisen J.A."/>
            <person name="Markowitz V."/>
            <person name="Hugenholtz P."/>
            <person name="Kyrpides N.C."/>
            <person name="Klenk H.P."/>
        </authorList>
    </citation>
    <scope>NUCLEOTIDE SEQUENCE [LARGE SCALE GENOMIC DNA]</scope>
    <source>
        <strain evidence="3">ATCC 14201 / DSM 1135 / JCM 12969 / NCTC 10249 / C-1013-b</strain>
    </source>
</reference>
<name>C7NDC5_LEPBD</name>
<evidence type="ECO:0000313" key="2">
    <source>
        <dbReference type="EMBL" id="ACV40003.1"/>
    </source>
</evidence>
<dbReference type="CDD" id="cd02526">
    <property type="entry name" value="GT2_RfbF_like"/>
    <property type="match status" value="1"/>
</dbReference>
<dbReference type="CAZy" id="GT2">
    <property type="family name" value="Glycosyltransferase Family 2"/>
</dbReference>
<dbReference type="eggNOG" id="COG1216">
    <property type="taxonomic scope" value="Bacteria"/>
</dbReference>
<proteinExistence type="predicted"/>
<dbReference type="Gene3D" id="3.90.550.10">
    <property type="entry name" value="Spore Coat Polysaccharide Biosynthesis Protein SpsA, Chain A"/>
    <property type="match status" value="1"/>
</dbReference>
<dbReference type="InterPro" id="IPR029044">
    <property type="entry name" value="Nucleotide-diphossugar_trans"/>
</dbReference>
<dbReference type="RefSeq" id="WP_015770338.1">
    <property type="nucleotide sequence ID" value="NC_013192.1"/>
</dbReference>
<dbReference type="EMBL" id="CP001685">
    <property type="protein sequence ID" value="ACV40003.1"/>
    <property type="molecule type" value="Genomic_DNA"/>
</dbReference>
<dbReference type="KEGG" id="lba:Lebu_2149"/>
<dbReference type="OrthoDB" id="9771846at2"/>
<dbReference type="Proteomes" id="UP000001910">
    <property type="component" value="Chromosome"/>
</dbReference>
<organism evidence="2 3">
    <name type="scientific">Leptotrichia buccalis (strain ATCC 14201 / DSM 1135 / JCM 12969 / NCTC 10249 / C-1013-b)</name>
    <dbReference type="NCBI Taxonomy" id="523794"/>
    <lineage>
        <taxon>Bacteria</taxon>
        <taxon>Fusobacteriati</taxon>
        <taxon>Fusobacteriota</taxon>
        <taxon>Fusobacteriia</taxon>
        <taxon>Fusobacteriales</taxon>
        <taxon>Leptotrichiaceae</taxon>
        <taxon>Leptotrichia</taxon>
    </lineage>
</organism>
<sequence>MKIAGTVVWYNPSNENVENINTYIDYIDKLYIIDNSNKNNTKLVQEIKKIYKIEYISNMNNLGIAKALNIACEKSFNDGYKWILTMDQDSKFSLETINEYMKLFFKEDKSKIGIIAPRYSINGIVIPKNKYSVITSGSILNLNIYKKIGGFLEKLFIDEVDHEICFRIIKNGYKIIQFDEVILEHELGNTEIKKIFNRTFSVNNHSALRRYYIVRNKLYVKKLYPQFTKEYYKEILKLLVKIILFEKFKFQNIKYILYGIRDYKKNVMGKYKEVK</sequence>
<dbReference type="InterPro" id="IPR001173">
    <property type="entry name" value="Glyco_trans_2-like"/>
</dbReference>
<dbReference type="GO" id="GO:0016740">
    <property type="term" value="F:transferase activity"/>
    <property type="evidence" value="ECO:0007669"/>
    <property type="project" value="UniProtKB-KW"/>
</dbReference>
<evidence type="ECO:0000259" key="1">
    <source>
        <dbReference type="Pfam" id="PF00535"/>
    </source>
</evidence>
<dbReference type="Pfam" id="PF00535">
    <property type="entry name" value="Glycos_transf_2"/>
    <property type="match status" value="1"/>
</dbReference>
<protein>
    <submittedName>
        <fullName evidence="2">Glycosyltransferase</fullName>
    </submittedName>
</protein>
<feature type="domain" description="Glycosyltransferase 2-like" evidence="1">
    <location>
        <begin position="27"/>
        <end position="123"/>
    </location>
</feature>
<dbReference type="STRING" id="523794.Lebu_2149"/>
<evidence type="ECO:0000313" key="3">
    <source>
        <dbReference type="Proteomes" id="UP000001910"/>
    </source>
</evidence>
<dbReference type="SMR" id="C7NDC5"/>
<gene>
    <name evidence="2" type="ordered locus">Lebu_2149</name>
</gene>